<protein>
    <submittedName>
        <fullName evidence="1">Glycosyltransferase family 4 protein</fullName>
    </submittedName>
</protein>
<dbReference type="Pfam" id="PF13692">
    <property type="entry name" value="Glyco_trans_1_4"/>
    <property type="match status" value="1"/>
</dbReference>
<keyword evidence="2" id="KW-1185">Reference proteome</keyword>
<dbReference type="EMBL" id="CP078145">
    <property type="protein sequence ID" value="QXN88592.1"/>
    <property type="molecule type" value="Genomic_DNA"/>
</dbReference>
<dbReference type="PANTHER" id="PTHR45947:SF3">
    <property type="entry name" value="SULFOQUINOVOSYL TRANSFERASE SQD2"/>
    <property type="match status" value="1"/>
</dbReference>
<accession>A0ABX8RI91</accession>
<dbReference type="PANTHER" id="PTHR45947">
    <property type="entry name" value="SULFOQUINOVOSYL TRANSFERASE SQD2"/>
    <property type="match status" value="1"/>
</dbReference>
<proteinExistence type="predicted"/>
<evidence type="ECO:0000313" key="1">
    <source>
        <dbReference type="EMBL" id="QXN88592.1"/>
    </source>
</evidence>
<evidence type="ECO:0000313" key="2">
    <source>
        <dbReference type="Proteomes" id="UP000694257"/>
    </source>
</evidence>
<organism evidence="1 2">
    <name type="scientific">Nocardia iowensis</name>
    <dbReference type="NCBI Taxonomy" id="204891"/>
    <lineage>
        <taxon>Bacteria</taxon>
        <taxon>Bacillati</taxon>
        <taxon>Actinomycetota</taxon>
        <taxon>Actinomycetes</taxon>
        <taxon>Mycobacteriales</taxon>
        <taxon>Nocardiaceae</taxon>
        <taxon>Nocardia</taxon>
    </lineage>
</organism>
<dbReference type="RefSeq" id="WP_218469475.1">
    <property type="nucleotide sequence ID" value="NZ_BAABJN010000008.1"/>
</dbReference>
<reference evidence="1 2" key="1">
    <citation type="submission" date="2021-07" db="EMBL/GenBank/DDBJ databases">
        <title>Whole Genome Sequence of Nocardia Iowensis.</title>
        <authorList>
            <person name="Lamm A."/>
            <person name="Collins-Fairclough A.M."/>
            <person name="Bunk B."/>
            <person name="Sproer C."/>
        </authorList>
    </citation>
    <scope>NUCLEOTIDE SEQUENCE [LARGE SCALE GENOMIC DNA]</scope>
    <source>
        <strain evidence="1 2">NRRL 5646</strain>
    </source>
</reference>
<gene>
    <name evidence="1" type="ORF">KV110_23665</name>
</gene>
<dbReference type="InterPro" id="IPR050194">
    <property type="entry name" value="Glycosyltransferase_grp1"/>
</dbReference>
<sequence length="426" mass="46579">MTQDKTPTAVLDQFGFPARWSVHTRREIRRVARVFDALSPVDRLRLAEGRHAADVLVGDRADPGPVTTSSVQNRRLVLVLPFPIQTGGMRVQLELAKMLGEEGAEVHVRQVRGEDCLDEKYDKYGFASRAPLADPRALADALRELAPATLLVGCWIDYFAALESGAGPVIGYSAGEPTLRKDPVGFDRDFIDFAFRMHQLPVTLWAGSQSMVNIFEQRFHRAAELISVPIASEMFDQDCTPAPQPPFRVIVVGPEHVTTKGIPGALQALSPLRAEGFHIVWVSPGPPSEQLANLVDELRIGLNATEVAAAIGSCHALVFPSRVEGLGNPPLEAMALGVPAVLCPNGGSAEYAMPERNCLQVPFGDADSLRAAVRRLRDEPTLATRLRTAGFGTAERYRPENIQRIVREFMATKFEHLPFVPLNGSN</sequence>
<dbReference type="Proteomes" id="UP000694257">
    <property type="component" value="Chromosome"/>
</dbReference>
<name>A0ABX8RI91_NOCIO</name>
<dbReference type="CDD" id="cd03801">
    <property type="entry name" value="GT4_PimA-like"/>
    <property type="match status" value="1"/>
</dbReference>